<protein>
    <submittedName>
        <fullName evidence="1">Uncharacterized protein</fullName>
    </submittedName>
</protein>
<proteinExistence type="predicted"/>
<evidence type="ECO:0000313" key="1">
    <source>
        <dbReference type="EMBL" id="KAG1822718.1"/>
    </source>
</evidence>
<keyword evidence="2" id="KW-1185">Reference proteome</keyword>
<dbReference type="OrthoDB" id="2623880at2759"/>
<dbReference type="GeneID" id="64633511"/>
<comment type="caution">
    <text evidence="1">The sequence shown here is derived from an EMBL/GenBank/DDBJ whole genome shotgun (WGS) entry which is preliminary data.</text>
</comment>
<sequence>MSSSQADIVNCTDSVDFCDNVIVMEVNNLLVGWLAYEIKFTPKKPGPVKLIIHLKDAVKFMHVEEPTDSEAELLFLSNGWKRARKNKKVKISVIDANMITEGLTALKITSTSSE</sequence>
<dbReference type="Proteomes" id="UP000807769">
    <property type="component" value="Unassembled WGS sequence"/>
</dbReference>
<name>A0A9P7JHK1_9AGAM</name>
<accession>A0A9P7JHK1</accession>
<evidence type="ECO:0000313" key="2">
    <source>
        <dbReference type="Proteomes" id="UP000807769"/>
    </source>
</evidence>
<gene>
    <name evidence="1" type="ORF">BJ212DRAFT_1477134</name>
</gene>
<dbReference type="EMBL" id="JABBWG010000005">
    <property type="protein sequence ID" value="KAG1822718.1"/>
    <property type="molecule type" value="Genomic_DNA"/>
</dbReference>
<dbReference type="AlphaFoldDB" id="A0A9P7JHK1"/>
<organism evidence="1 2">
    <name type="scientific">Suillus subaureus</name>
    <dbReference type="NCBI Taxonomy" id="48587"/>
    <lineage>
        <taxon>Eukaryota</taxon>
        <taxon>Fungi</taxon>
        <taxon>Dikarya</taxon>
        <taxon>Basidiomycota</taxon>
        <taxon>Agaricomycotina</taxon>
        <taxon>Agaricomycetes</taxon>
        <taxon>Agaricomycetidae</taxon>
        <taxon>Boletales</taxon>
        <taxon>Suillineae</taxon>
        <taxon>Suillaceae</taxon>
        <taxon>Suillus</taxon>
    </lineage>
</organism>
<dbReference type="RefSeq" id="XP_041197124.1">
    <property type="nucleotide sequence ID" value="XM_041339495.1"/>
</dbReference>
<reference evidence="1" key="1">
    <citation type="journal article" date="2020" name="New Phytol.">
        <title>Comparative genomics reveals dynamic genome evolution in host specialist ectomycorrhizal fungi.</title>
        <authorList>
            <person name="Lofgren L.A."/>
            <person name="Nguyen N.H."/>
            <person name="Vilgalys R."/>
            <person name="Ruytinx J."/>
            <person name="Liao H.L."/>
            <person name="Branco S."/>
            <person name="Kuo A."/>
            <person name="LaButti K."/>
            <person name="Lipzen A."/>
            <person name="Andreopoulos W."/>
            <person name="Pangilinan J."/>
            <person name="Riley R."/>
            <person name="Hundley H."/>
            <person name="Na H."/>
            <person name="Barry K."/>
            <person name="Grigoriev I.V."/>
            <person name="Stajich J.E."/>
            <person name="Kennedy P.G."/>
        </authorList>
    </citation>
    <scope>NUCLEOTIDE SEQUENCE</scope>
    <source>
        <strain evidence="1">MN1</strain>
    </source>
</reference>